<keyword evidence="5" id="KW-1185">Reference proteome</keyword>
<reference evidence="4" key="1">
    <citation type="submission" date="2022-11" db="EMBL/GenBank/DDBJ databases">
        <authorList>
            <person name="Morgan W.R."/>
            <person name="Tartar A."/>
        </authorList>
    </citation>
    <scope>NUCLEOTIDE SEQUENCE</scope>
    <source>
        <strain evidence="4">ARSEF 373</strain>
    </source>
</reference>
<dbReference type="PANTHER" id="PTHR19848">
    <property type="entry name" value="WD40 REPEAT PROTEIN"/>
    <property type="match status" value="1"/>
</dbReference>
<dbReference type="SUPFAM" id="SSF50978">
    <property type="entry name" value="WD40 repeat-like"/>
    <property type="match status" value="1"/>
</dbReference>
<evidence type="ECO:0000256" key="1">
    <source>
        <dbReference type="ARBA" id="ARBA00022574"/>
    </source>
</evidence>
<evidence type="ECO:0000313" key="4">
    <source>
        <dbReference type="EMBL" id="DBA02024.1"/>
    </source>
</evidence>
<name>A0AAV2Z9G1_9STRA</name>
<gene>
    <name evidence="4" type="ORF">N0F65_000271</name>
</gene>
<sequence length="325" mass="35109">MAQSWFADPELMTTAFSVSHVWNNLSKHADSLVYAHLDEVVLVNAAVTPCVAQKLPVAEKAFVHQVRICQLGHAEYIVVASDNGVQIYDAAGEHSLHDIVLKDVVDAPEEGSALFCRGIASANSEKPVILVGTSVGKVFVIGKDIGAKSGSGQEFELLDTLGDHKHSITTIDAVKAGTAIASGDDEGTILVRNAEETFEVVHRITGDGFPVTSLRFCADTWLLAGYLTGRLRIFKKETFRVHAEVAAHSRAITALDVWENHVVSVGEDTFLNVWELSGCKVSPRIKLVSSQSVANDLLSGVAFAGLKHIITATYDTTHLKLWLPE</sequence>
<reference evidence="4" key="2">
    <citation type="journal article" date="2023" name="Microbiol Resour">
        <title>Decontamination and Annotation of the Draft Genome Sequence of the Oomycete Lagenidium giganteum ARSEF 373.</title>
        <authorList>
            <person name="Morgan W.R."/>
            <person name="Tartar A."/>
        </authorList>
    </citation>
    <scope>NUCLEOTIDE SEQUENCE</scope>
    <source>
        <strain evidence="4">ARSEF 373</strain>
    </source>
</reference>
<dbReference type="Gene3D" id="2.130.10.10">
    <property type="entry name" value="YVTN repeat-like/Quinoprotein amine dehydrogenase"/>
    <property type="match status" value="1"/>
</dbReference>
<dbReference type="AlphaFoldDB" id="A0AAV2Z9G1"/>
<organism evidence="4 5">
    <name type="scientific">Lagenidium giganteum</name>
    <dbReference type="NCBI Taxonomy" id="4803"/>
    <lineage>
        <taxon>Eukaryota</taxon>
        <taxon>Sar</taxon>
        <taxon>Stramenopiles</taxon>
        <taxon>Oomycota</taxon>
        <taxon>Peronosporomycetes</taxon>
        <taxon>Pythiales</taxon>
        <taxon>Pythiaceae</taxon>
    </lineage>
</organism>
<dbReference type="InterPro" id="IPR015943">
    <property type="entry name" value="WD40/YVTN_repeat-like_dom_sf"/>
</dbReference>
<dbReference type="InterPro" id="IPR049546">
    <property type="entry name" value="WDR54_beta_prop"/>
</dbReference>
<dbReference type="PANTHER" id="PTHR19848:SF8">
    <property type="entry name" value="F-BOX AND WD REPEAT DOMAIN CONTAINING 7"/>
    <property type="match status" value="1"/>
</dbReference>
<dbReference type="InterPro" id="IPR036322">
    <property type="entry name" value="WD40_repeat_dom_sf"/>
</dbReference>
<dbReference type="EMBL" id="DAKRPA010000037">
    <property type="protein sequence ID" value="DBA02024.1"/>
    <property type="molecule type" value="Genomic_DNA"/>
</dbReference>
<dbReference type="InterPro" id="IPR001680">
    <property type="entry name" value="WD40_rpt"/>
</dbReference>
<dbReference type="Pfam" id="PF21031">
    <property type="entry name" value="WDR54"/>
    <property type="match status" value="1"/>
</dbReference>
<feature type="domain" description="WD repeat-containing protein 54 beta-propeller" evidence="3">
    <location>
        <begin position="61"/>
        <end position="304"/>
    </location>
</feature>
<accession>A0AAV2Z9G1</accession>
<proteinExistence type="predicted"/>
<keyword evidence="2" id="KW-0677">Repeat</keyword>
<dbReference type="PROSITE" id="PS00678">
    <property type="entry name" value="WD_REPEATS_1"/>
    <property type="match status" value="1"/>
</dbReference>
<comment type="caution">
    <text evidence="4">The sequence shown here is derived from an EMBL/GenBank/DDBJ whole genome shotgun (WGS) entry which is preliminary data.</text>
</comment>
<protein>
    <recommendedName>
        <fullName evidence="3">WD repeat-containing protein 54 beta-propeller domain-containing protein</fullName>
    </recommendedName>
</protein>
<evidence type="ECO:0000259" key="3">
    <source>
        <dbReference type="Pfam" id="PF21031"/>
    </source>
</evidence>
<dbReference type="Proteomes" id="UP001146120">
    <property type="component" value="Unassembled WGS sequence"/>
</dbReference>
<keyword evidence="1" id="KW-0853">WD repeat</keyword>
<evidence type="ECO:0000256" key="2">
    <source>
        <dbReference type="ARBA" id="ARBA00022737"/>
    </source>
</evidence>
<dbReference type="SMART" id="SM00320">
    <property type="entry name" value="WD40"/>
    <property type="match status" value="5"/>
</dbReference>
<dbReference type="InterPro" id="IPR019775">
    <property type="entry name" value="WD40_repeat_CS"/>
</dbReference>
<evidence type="ECO:0000313" key="5">
    <source>
        <dbReference type="Proteomes" id="UP001146120"/>
    </source>
</evidence>